<name>A0A285PBK3_9HYPH</name>
<dbReference type="Gene3D" id="1.25.40.10">
    <property type="entry name" value="Tetratricopeptide repeat domain"/>
    <property type="match status" value="1"/>
</dbReference>
<evidence type="ECO:0000313" key="2">
    <source>
        <dbReference type="EMBL" id="SNZ19109.1"/>
    </source>
</evidence>
<sequence>MKYYLTVFGDCHLAQSDHNMLRIPAQAAVMLAYLYGCERPVSRQELAKLLWPQVTQSAALTNLRSMMRRFAAQMPTKTINFLTIDDRYLQITRGKLDCDLDLLDQPGSMQRLSDLNEALHKGFLPSLGTGGSDLDKWVRTYQAGLFDILRNDFLKICGSEGFWENRQQLKHVAAFLLDQDPRDEEVRNHLAKLTRPSASPASTTNKIHSFIELPKRPVPAAANGQSSPDTSTQTNPEPDNAQTPPPRIALLPPGGLGEEAQQSNIATALIEDITISLCGEREISVVAPYTSQKIATSDDKAGLLEKHKVAFALDTRKTNDELFAQLVFMPSDETIWAHRFQLDAGNSADQRSLIQDAIQASIAKQITMHSPYLNEFNSNPDAYYSYLHGLQNLSGMTLPALRRARKHFKDALKYQPRFAPALAGIARTLSMEWVVTARGDNNLLEEAERLARLAIEQDQASAGAFKELGVSQLYMGKIDDSLGSLHQAENLSPHYADVLCSYADSLTHGGTPALAIEKINSAISFNPLAPDTYHWTAAGASYFIGEYQQALDHIKKMKDSSSAFRLAAACWGMLGQTTKARSCRQRVLKDNPDFDLESWLAMIPIKEKWQIEHYREGLLKAGF</sequence>
<proteinExistence type="predicted"/>
<dbReference type="InterPro" id="IPR011990">
    <property type="entry name" value="TPR-like_helical_dom_sf"/>
</dbReference>
<dbReference type="RefSeq" id="WP_141401223.1">
    <property type="nucleotide sequence ID" value="NZ_OBEL01000002.1"/>
</dbReference>
<dbReference type="AlphaFoldDB" id="A0A285PBK3"/>
<dbReference type="Proteomes" id="UP000219439">
    <property type="component" value="Unassembled WGS sequence"/>
</dbReference>
<organism evidence="2 3">
    <name type="scientific">Cohaesibacter gelatinilyticus</name>
    <dbReference type="NCBI Taxonomy" id="372072"/>
    <lineage>
        <taxon>Bacteria</taxon>
        <taxon>Pseudomonadati</taxon>
        <taxon>Pseudomonadota</taxon>
        <taxon>Alphaproteobacteria</taxon>
        <taxon>Hyphomicrobiales</taxon>
        <taxon>Cohaesibacteraceae</taxon>
    </lineage>
</organism>
<gene>
    <name evidence="2" type="ORF">SAMN06265368_2189</name>
</gene>
<dbReference type="SUPFAM" id="SSF48452">
    <property type="entry name" value="TPR-like"/>
    <property type="match status" value="1"/>
</dbReference>
<evidence type="ECO:0000313" key="3">
    <source>
        <dbReference type="Proteomes" id="UP000219439"/>
    </source>
</evidence>
<evidence type="ECO:0000256" key="1">
    <source>
        <dbReference type="SAM" id="MobiDB-lite"/>
    </source>
</evidence>
<keyword evidence="3" id="KW-1185">Reference proteome</keyword>
<accession>A0A285PBK3</accession>
<dbReference type="GO" id="GO:0003677">
    <property type="term" value="F:DNA binding"/>
    <property type="evidence" value="ECO:0007669"/>
    <property type="project" value="UniProtKB-KW"/>
</dbReference>
<keyword evidence="2" id="KW-0238">DNA-binding</keyword>
<feature type="region of interest" description="Disordered" evidence="1">
    <location>
        <begin position="218"/>
        <end position="258"/>
    </location>
</feature>
<protein>
    <submittedName>
        <fullName evidence="2">DNA-binding transcriptional activator of the SARP family</fullName>
    </submittedName>
</protein>
<feature type="compositionally biased region" description="Polar residues" evidence="1">
    <location>
        <begin position="223"/>
        <end position="242"/>
    </location>
</feature>
<dbReference type="OrthoDB" id="54411at2"/>
<reference evidence="2 3" key="1">
    <citation type="submission" date="2017-09" db="EMBL/GenBank/DDBJ databases">
        <authorList>
            <person name="Ehlers B."/>
            <person name="Leendertz F.H."/>
        </authorList>
    </citation>
    <scope>NUCLEOTIDE SEQUENCE [LARGE SCALE GENOMIC DNA]</scope>
    <source>
        <strain evidence="2 3">DSM 18289</strain>
    </source>
</reference>
<dbReference type="EMBL" id="OBEL01000002">
    <property type="protein sequence ID" value="SNZ19109.1"/>
    <property type="molecule type" value="Genomic_DNA"/>
</dbReference>